<comment type="caution">
    <text evidence="2">The sequence shown here is derived from an EMBL/GenBank/DDBJ whole genome shotgun (WGS) entry which is preliminary data.</text>
</comment>
<organism evidence="2 3">
    <name type="scientific">Vitis vinifera</name>
    <name type="common">Grape</name>
    <dbReference type="NCBI Taxonomy" id="29760"/>
    <lineage>
        <taxon>Eukaryota</taxon>
        <taxon>Viridiplantae</taxon>
        <taxon>Streptophyta</taxon>
        <taxon>Embryophyta</taxon>
        <taxon>Tracheophyta</taxon>
        <taxon>Spermatophyta</taxon>
        <taxon>Magnoliopsida</taxon>
        <taxon>eudicotyledons</taxon>
        <taxon>Gunneridae</taxon>
        <taxon>Pentapetalae</taxon>
        <taxon>rosids</taxon>
        <taxon>Vitales</taxon>
        <taxon>Vitaceae</taxon>
        <taxon>Viteae</taxon>
        <taxon>Vitis</taxon>
    </lineage>
</organism>
<protein>
    <submittedName>
        <fullName evidence="2">Transcription factor MYB41</fullName>
    </submittedName>
</protein>
<dbReference type="Proteomes" id="UP000288805">
    <property type="component" value="Unassembled WGS sequence"/>
</dbReference>
<name>A0A438H9Y8_VITVI</name>
<dbReference type="AlphaFoldDB" id="A0A438H9Y8"/>
<gene>
    <name evidence="2" type="primary">MYB17_3</name>
    <name evidence="2" type="ORF">CK203_041030</name>
</gene>
<dbReference type="EMBL" id="QGNW01000255">
    <property type="protein sequence ID" value="RVW81262.1"/>
    <property type="molecule type" value="Genomic_DNA"/>
</dbReference>
<evidence type="ECO:0000256" key="1">
    <source>
        <dbReference type="SAM" id="MobiDB-lite"/>
    </source>
</evidence>
<evidence type="ECO:0000313" key="2">
    <source>
        <dbReference type="EMBL" id="RVW81262.1"/>
    </source>
</evidence>
<accession>A0A438H9Y8</accession>
<evidence type="ECO:0000313" key="3">
    <source>
        <dbReference type="Proteomes" id="UP000288805"/>
    </source>
</evidence>
<feature type="region of interest" description="Disordered" evidence="1">
    <location>
        <begin position="15"/>
        <end position="34"/>
    </location>
</feature>
<proteinExistence type="predicted"/>
<sequence length="86" mass="10172">MAQWESARLEAEARLSRESLLSNPPPPPLGRNNDSDYFLRLWNSEVGESFRNKDRNLHVKAQFLRHLHQQNVAQFQALLQWRHAPR</sequence>
<reference evidence="2 3" key="1">
    <citation type="journal article" date="2018" name="PLoS Genet.">
        <title>Population sequencing reveals clonal diversity and ancestral inbreeding in the grapevine cultivar Chardonnay.</title>
        <authorList>
            <person name="Roach M.J."/>
            <person name="Johnson D.L."/>
            <person name="Bohlmann J."/>
            <person name="van Vuuren H.J."/>
            <person name="Jones S.J."/>
            <person name="Pretorius I.S."/>
            <person name="Schmidt S.A."/>
            <person name="Borneman A.R."/>
        </authorList>
    </citation>
    <scope>NUCLEOTIDE SEQUENCE [LARGE SCALE GENOMIC DNA]</scope>
    <source>
        <strain evidence="3">cv. Chardonnay</strain>
        <tissue evidence="2">Leaf</tissue>
    </source>
</reference>